<dbReference type="EMBL" id="UINC01017709">
    <property type="protein sequence ID" value="SVA73745.1"/>
    <property type="molecule type" value="Genomic_DNA"/>
</dbReference>
<dbReference type="InterPro" id="IPR033399">
    <property type="entry name" value="TP_0789-like"/>
</dbReference>
<organism evidence="2">
    <name type="scientific">marine metagenome</name>
    <dbReference type="NCBI Taxonomy" id="408172"/>
    <lineage>
        <taxon>unclassified sequences</taxon>
        <taxon>metagenomes</taxon>
        <taxon>ecological metagenomes</taxon>
    </lineage>
</organism>
<gene>
    <name evidence="2" type="ORF">METZ01_LOCUS126599</name>
</gene>
<dbReference type="Pfam" id="PF17131">
    <property type="entry name" value="LolA_like"/>
    <property type="match status" value="1"/>
</dbReference>
<protein>
    <recommendedName>
        <fullName evidence="1">Uncharacterized protein TP-0789 domain-containing protein</fullName>
    </recommendedName>
</protein>
<evidence type="ECO:0000259" key="1">
    <source>
        <dbReference type="Pfam" id="PF17131"/>
    </source>
</evidence>
<sequence length="264" mass="30663">MKTTRLLIVLGHILALGVANAASSTNDLDRGLEIAKASDSNFSGYGDSKTTLKMLLKDRKGFVTERVMEMRLLEIANDGDKSLIVFDSPRDVRGVAVLSYAHKVGSDEQWLYLPALKRVKRVASKNRTGPFLGSEFSLEDLSFQEIEKYSHRYIKDDSFDGDEFFLIERVPLDPYSGYTKQLVWIEKENFLIRQIHHYDKKSFHLKTQYFKNYKKYLERIWRPTEIEMINHQTKKTTTLLFEQLTFNTGLTNKDFTQNSLKRAK</sequence>
<dbReference type="AlphaFoldDB" id="A0A381Y9S5"/>
<name>A0A381Y9S5_9ZZZZ</name>
<reference evidence="2" key="1">
    <citation type="submission" date="2018-05" db="EMBL/GenBank/DDBJ databases">
        <authorList>
            <person name="Lanie J.A."/>
            <person name="Ng W.-L."/>
            <person name="Kazmierczak K.M."/>
            <person name="Andrzejewski T.M."/>
            <person name="Davidsen T.M."/>
            <person name="Wayne K.J."/>
            <person name="Tettelin H."/>
            <person name="Glass J.I."/>
            <person name="Rusch D."/>
            <person name="Podicherti R."/>
            <person name="Tsui H.-C.T."/>
            <person name="Winkler M.E."/>
        </authorList>
    </citation>
    <scope>NUCLEOTIDE SEQUENCE</scope>
</reference>
<accession>A0A381Y9S5</accession>
<proteinExistence type="predicted"/>
<dbReference type="CDD" id="cd16329">
    <property type="entry name" value="LolA_like"/>
    <property type="match status" value="1"/>
</dbReference>
<dbReference type="Gene3D" id="2.50.20.10">
    <property type="entry name" value="Lipoprotein localisation LolA/LolB/LppX"/>
    <property type="match status" value="1"/>
</dbReference>
<feature type="domain" description="Uncharacterized protein TP-0789" evidence="1">
    <location>
        <begin position="79"/>
        <end position="262"/>
    </location>
</feature>
<evidence type="ECO:0000313" key="2">
    <source>
        <dbReference type="EMBL" id="SVA73745.1"/>
    </source>
</evidence>